<evidence type="ECO:0000313" key="1">
    <source>
        <dbReference type="EMBL" id="MXQ88680.1"/>
    </source>
</evidence>
<evidence type="ECO:0000313" key="2">
    <source>
        <dbReference type="Proteomes" id="UP000322234"/>
    </source>
</evidence>
<sequence length="213" mass="24472">MRYQVVLETRAFREHGSRKKTFCDCQMPLNWFNLFEFPLKDLCRLERKTKGRVGAWGRLTGPRACSPDVENGYVLDQNPPNITTAMVYQLIWYLTEPSLTSGANGGQNNRKVAFSPAFQMPYQLWIWVAEDEPLDLLALTLMDDEIAIRLLLGLKVELKAVVLKIKLIPIRNELLENLQVISCFLNKEPITPYEFADIQSVPKCSMSIEKDVF</sequence>
<keyword evidence="2" id="KW-1185">Reference proteome</keyword>
<gene>
    <name evidence="1" type="ORF">E5288_WYG003378</name>
</gene>
<dbReference type="Proteomes" id="UP000322234">
    <property type="component" value="Unassembled WGS sequence"/>
</dbReference>
<dbReference type="AlphaFoldDB" id="A0A6B0RFC4"/>
<name>A0A6B0RFC4_9CETA</name>
<reference evidence="1" key="1">
    <citation type="submission" date="2019-10" db="EMBL/GenBank/DDBJ databases">
        <title>The sequence and de novo assembly of the wild yak genome.</title>
        <authorList>
            <person name="Liu Y."/>
        </authorList>
    </citation>
    <scope>NUCLEOTIDE SEQUENCE [LARGE SCALE GENOMIC DNA]</scope>
    <source>
        <strain evidence="1">WY2019</strain>
    </source>
</reference>
<dbReference type="EMBL" id="VBQZ03000048">
    <property type="protein sequence ID" value="MXQ88680.1"/>
    <property type="molecule type" value="Genomic_DNA"/>
</dbReference>
<comment type="caution">
    <text evidence="1">The sequence shown here is derived from an EMBL/GenBank/DDBJ whole genome shotgun (WGS) entry which is preliminary data.</text>
</comment>
<protein>
    <submittedName>
        <fullName evidence="1">Uncharacterized protein</fullName>
    </submittedName>
</protein>
<accession>A0A6B0RFC4</accession>
<proteinExistence type="predicted"/>
<organism evidence="1 2">
    <name type="scientific">Bos mutus</name>
    <name type="common">wild yak</name>
    <dbReference type="NCBI Taxonomy" id="72004"/>
    <lineage>
        <taxon>Eukaryota</taxon>
        <taxon>Metazoa</taxon>
        <taxon>Chordata</taxon>
        <taxon>Craniata</taxon>
        <taxon>Vertebrata</taxon>
        <taxon>Euteleostomi</taxon>
        <taxon>Mammalia</taxon>
        <taxon>Eutheria</taxon>
        <taxon>Laurasiatheria</taxon>
        <taxon>Artiodactyla</taxon>
        <taxon>Ruminantia</taxon>
        <taxon>Pecora</taxon>
        <taxon>Bovidae</taxon>
        <taxon>Bovinae</taxon>
        <taxon>Bos</taxon>
    </lineage>
</organism>